<evidence type="ECO:0000256" key="2">
    <source>
        <dbReference type="SAM" id="SignalP"/>
    </source>
</evidence>
<gene>
    <name evidence="3" type="ORF">H2200_010535</name>
</gene>
<dbReference type="AlphaFoldDB" id="A0AA38X1M8"/>
<evidence type="ECO:0000256" key="1">
    <source>
        <dbReference type="SAM" id="MobiDB-lite"/>
    </source>
</evidence>
<dbReference type="Proteomes" id="UP001172673">
    <property type="component" value="Unassembled WGS sequence"/>
</dbReference>
<feature type="signal peptide" evidence="2">
    <location>
        <begin position="1"/>
        <end position="20"/>
    </location>
</feature>
<comment type="caution">
    <text evidence="3">The sequence shown here is derived from an EMBL/GenBank/DDBJ whole genome shotgun (WGS) entry which is preliminary data.</text>
</comment>
<keyword evidence="2" id="KW-0732">Signal</keyword>
<accession>A0AA38X1M8</accession>
<sequence>MYPTLSLLTALSFSIATVSSQSVYTVWPWPQHPPPPPPVPVVVTTQTVDQTWIVTCPAPPTVFINFTQVQYVPVTTTASEFFTATVTTSEFFTNTTTLSEFFTDTATTSEFFTDTTTTSEYFTDTTSITIYQTIISTSVITTVETQTVTETTTTPTTLTVTTPTTDTVTTPTTETATATEIISLYEITSQATSITLCPTRIVNPTYTAAGPYPTDWTPNECIPAEVIPAILPTWDVDIYGNSTPATNPALRYNAIDNFFNMDPRQFGLSYEIFVVQEVLTRTTTILLPPSPTVAARQAQTSIPGACYPWCNNCLLEAQSNGKTSKLCVPGSAFEVSLGQCEQCIDYHKSDSSASFVEIAPQFQQFLDYCDQFSTVVVSTSVTATSTNAAGGTYSTVTGTISTTVTPKSSPIPPAESSSIIATLTPVPSATLTITSGTETGTLTSSVLSTLSPSAPPAPSTPLSPSTPPAPPASPAPSSPPSGTYVTTETIITTSYSHTTVSGSALSQLTIIMPGGVNGTTTVYGSDLTSGGASLVLPTSPVTSTYTSTLTLTASETVSATASSASGAVSAGSTGASSSPASFTGAASALKFSSGENHLRTGVLGLVIAMLWL</sequence>
<feature type="region of interest" description="Disordered" evidence="1">
    <location>
        <begin position="446"/>
        <end position="483"/>
    </location>
</feature>
<evidence type="ECO:0000313" key="4">
    <source>
        <dbReference type="Proteomes" id="UP001172673"/>
    </source>
</evidence>
<feature type="compositionally biased region" description="Pro residues" evidence="1">
    <location>
        <begin position="453"/>
        <end position="479"/>
    </location>
</feature>
<dbReference type="PANTHER" id="PTHR38122">
    <property type="entry name" value="GLYCOPROTEIN X"/>
    <property type="match status" value="1"/>
</dbReference>
<evidence type="ECO:0000313" key="3">
    <source>
        <dbReference type="EMBL" id="KAJ9605145.1"/>
    </source>
</evidence>
<proteinExistence type="predicted"/>
<dbReference type="EMBL" id="JAPDRK010000017">
    <property type="protein sequence ID" value="KAJ9605145.1"/>
    <property type="molecule type" value="Genomic_DNA"/>
</dbReference>
<dbReference type="PANTHER" id="PTHR38122:SF1">
    <property type="entry name" value="GLYCOPROTEIN X"/>
    <property type="match status" value="1"/>
</dbReference>
<protein>
    <recommendedName>
        <fullName evidence="5">Glycoprotein X</fullName>
    </recommendedName>
</protein>
<organism evidence="3 4">
    <name type="scientific">Cladophialophora chaetospira</name>
    <dbReference type="NCBI Taxonomy" id="386627"/>
    <lineage>
        <taxon>Eukaryota</taxon>
        <taxon>Fungi</taxon>
        <taxon>Dikarya</taxon>
        <taxon>Ascomycota</taxon>
        <taxon>Pezizomycotina</taxon>
        <taxon>Eurotiomycetes</taxon>
        <taxon>Chaetothyriomycetidae</taxon>
        <taxon>Chaetothyriales</taxon>
        <taxon>Herpotrichiellaceae</taxon>
        <taxon>Cladophialophora</taxon>
    </lineage>
</organism>
<evidence type="ECO:0008006" key="5">
    <source>
        <dbReference type="Google" id="ProtNLM"/>
    </source>
</evidence>
<reference evidence="3" key="1">
    <citation type="submission" date="2022-10" db="EMBL/GenBank/DDBJ databases">
        <title>Culturing micro-colonial fungi from biological soil crusts in the Mojave desert and describing Neophaeococcomyces mojavensis, and introducing the new genera and species Taxawa tesnikishii.</title>
        <authorList>
            <person name="Kurbessoian T."/>
            <person name="Stajich J.E."/>
        </authorList>
    </citation>
    <scope>NUCLEOTIDE SEQUENCE</scope>
    <source>
        <strain evidence="3">TK_41</strain>
    </source>
</reference>
<keyword evidence="4" id="KW-1185">Reference proteome</keyword>
<feature type="chain" id="PRO_5041463085" description="Glycoprotein X" evidence="2">
    <location>
        <begin position="21"/>
        <end position="612"/>
    </location>
</feature>
<name>A0AA38X1M8_9EURO</name>